<evidence type="ECO:0000313" key="3">
    <source>
        <dbReference type="Proteomes" id="UP001569904"/>
    </source>
</evidence>
<evidence type="ECO:0000256" key="1">
    <source>
        <dbReference type="SAM" id="SignalP"/>
    </source>
</evidence>
<organism evidence="2 3">
    <name type="scientific">Actinomadura chokoriensis</name>
    <dbReference type="NCBI Taxonomy" id="454156"/>
    <lineage>
        <taxon>Bacteria</taxon>
        <taxon>Bacillati</taxon>
        <taxon>Actinomycetota</taxon>
        <taxon>Actinomycetes</taxon>
        <taxon>Streptosporangiales</taxon>
        <taxon>Thermomonosporaceae</taxon>
        <taxon>Actinomadura</taxon>
    </lineage>
</organism>
<gene>
    <name evidence="2" type="ORF">SM436_25095</name>
</gene>
<dbReference type="EMBL" id="JAXCEH010000018">
    <property type="protein sequence ID" value="MFA1556971.1"/>
    <property type="molecule type" value="Genomic_DNA"/>
</dbReference>
<dbReference type="Proteomes" id="UP001569904">
    <property type="component" value="Unassembled WGS sequence"/>
</dbReference>
<sequence>MIGRARSVPAAAVLALCAACSASSPGQVVCAPCPSPVTVAVSGLPWSAGDAGRLRVCVGDLPCTDVSSSERGLSCKGVSCVPVGDALRITLGGKPRTVANLPVRVTASRGKRQDVRQGTATMTFTKGREPCGCDSAHATVALG</sequence>
<feature type="signal peptide" evidence="1">
    <location>
        <begin position="1"/>
        <end position="30"/>
    </location>
</feature>
<evidence type="ECO:0000313" key="2">
    <source>
        <dbReference type="EMBL" id="MFA1556971.1"/>
    </source>
</evidence>
<comment type="caution">
    <text evidence="2">The sequence shown here is derived from an EMBL/GenBank/DDBJ whole genome shotgun (WGS) entry which is preliminary data.</text>
</comment>
<protein>
    <submittedName>
        <fullName evidence="2">Uncharacterized protein</fullName>
    </submittedName>
</protein>
<keyword evidence="3" id="KW-1185">Reference proteome</keyword>
<accession>A0ABV4R245</accession>
<feature type="chain" id="PRO_5047380126" evidence="1">
    <location>
        <begin position="31"/>
        <end position="143"/>
    </location>
</feature>
<keyword evidence="1" id="KW-0732">Signal</keyword>
<proteinExistence type="predicted"/>
<dbReference type="RefSeq" id="WP_371943722.1">
    <property type="nucleotide sequence ID" value="NZ_JAXCEH010000018.1"/>
</dbReference>
<name>A0ABV4R245_9ACTN</name>
<reference evidence="2 3" key="1">
    <citation type="submission" date="2023-11" db="EMBL/GenBank/DDBJ databases">
        <title>Actinomadura monticuli sp. nov., isolated from volcanic ash.</title>
        <authorList>
            <person name="Lee S.D."/>
            <person name="Yang H."/>
            <person name="Kim I.S."/>
        </authorList>
    </citation>
    <scope>NUCLEOTIDE SEQUENCE [LARGE SCALE GENOMIC DNA]</scope>
    <source>
        <strain evidence="2 3">DSM 45346</strain>
    </source>
</reference>